<proteinExistence type="inferred from homology"/>
<dbReference type="PANTHER" id="PTHR16821:SF2">
    <property type="entry name" value="FRATAXIN, MITOCHONDRIAL"/>
    <property type="match status" value="1"/>
</dbReference>
<keyword evidence="10" id="KW-0406">Ion transport</keyword>
<organism evidence="13 14">
    <name type="scientific">Candida viswanathii</name>
    <dbReference type="NCBI Taxonomy" id="5486"/>
    <lineage>
        <taxon>Eukaryota</taxon>
        <taxon>Fungi</taxon>
        <taxon>Dikarya</taxon>
        <taxon>Ascomycota</taxon>
        <taxon>Saccharomycotina</taxon>
        <taxon>Pichiomycetes</taxon>
        <taxon>Debaryomycetaceae</taxon>
        <taxon>Candida/Lodderomyces clade</taxon>
        <taxon>Candida</taxon>
    </lineage>
</organism>
<dbReference type="GO" id="GO:0034986">
    <property type="term" value="F:iron chaperone activity"/>
    <property type="evidence" value="ECO:0007669"/>
    <property type="project" value="TreeGrafter"/>
</dbReference>
<reference evidence="13 14" key="1">
    <citation type="submission" date="2018-06" db="EMBL/GenBank/DDBJ databases">
        <title>Whole genome sequencing of Candida tropicalis (genome annotated by CSBL at Korea University).</title>
        <authorList>
            <person name="Ahn J."/>
        </authorList>
    </citation>
    <scope>NUCLEOTIDE SEQUENCE [LARGE SCALE GENOMIC DNA]</scope>
    <source>
        <strain evidence="13 14">ATCC 20962</strain>
    </source>
</reference>
<dbReference type="PROSITE" id="PS01344">
    <property type="entry name" value="FRATAXIN_1"/>
    <property type="match status" value="1"/>
</dbReference>
<dbReference type="EMBL" id="QLNQ01000029">
    <property type="protein sequence ID" value="RCK56615.1"/>
    <property type="molecule type" value="Genomic_DNA"/>
</dbReference>
<gene>
    <name evidence="13" type="primary">YFH1</name>
    <name evidence="13" type="ORF">Cantr_05830</name>
</gene>
<dbReference type="EC" id="1.16.3.1" evidence="3"/>
<accession>A0A367XSL1</accession>
<keyword evidence="9" id="KW-0408">Iron</keyword>
<evidence type="ECO:0000256" key="10">
    <source>
        <dbReference type="ARBA" id="ARBA00023065"/>
    </source>
</evidence>
<comment type="similarity">
    <text evidence="2">Belongs to the frataxin family.</text>
</comment>
<dbReference type="InterPro" id="IPR002908">
    <property type="entry name" value="Frataxin/CyaY"/>
</dbReference>
<comment type="caution">
    <text evidence="13">The sequence shown here is derived from an EMBL/GenBank/DDBJ whole genome shotgun (WGS) entry which is preliminary data.</text>
</comment>
<evidence type="ECO:0000256" key="9">
    <source>
        <dbReference type="ARBA" id="ARBA00023004"/>
    </source>
</evidence>
<keyword evidence="4" id="KW-0409">Iron storage</keyword>
<evidence type="ECO:0000256" key="2">
    <source>
        <dbReference type="ARBA" id="ARBA00008183"/>
    </source>
</evidence>
<evidence type="ECO:0000256" key="11">
    <source>
        <dbReference type="ARBA" id="ARBA00023128"/>
    </source>
</evidence>
<evidence type="ECO:0000256" key="1">
    <source>
        <dbReference type="ARBA" id="ARBA00004173"/>
    </source>
</evidence>
<dbReference type="PROSITE" id="PS50810">
    <property type="entry name" value="FRATAXIN_2"/>
    <property type="match status" value="1"/>
</dbReference>
<evidence type="ECO:0000256" key="4">
    <source>
        <dbReference type="ARBA" id="ARBA00022434"/>
    </source>
</evidence>
<evidence type="ECO:0000256" key="5">
    <source>
        <dbReference type="ARBA" id="ARBA00022448"/>
    </source>
</evidence>
<dbReference type="InterPro" id="IPR020895">
    <property type="entry name" value="Frataxin_CS"/>
</dbReference>
<dbReference type="NCBIfam" id="TIGR03422">
    <property type="entry name" value="mito_frataxin"/>
    <property type="match status" value="1"/>
</dbReference>
<dbReference type="SUPFAM" id="SSF55387">
    <property type="entry name" value="Frataxin/Nqo15-like"/>
    <property type="match status" value="1"/>
</dbReference>
<keyword evidence="5" id="KW-0813">Transport</keyword>
<dbReference type="NCBIfam" id="TIGR03421">
    <property type="entry name" value="FeS_CyaY"/>
    <property type="match status" value="1"/>
</dbReference>
<dbReference type="InterPro" id="IPR017789">
    <property type="entry name" value="Frataxin"/>
</dbReference>
<evidence type="ECO:0000256" key="7">
    <source>
        <dbReference type="ARBA" id="ARBA00022946"/>
    </source>
</evidence>
<dbReference type="GO" id="GO:0016226">
    <property type="term" value="P:iron-sulfur cluster assembly"/>
    <property type="evidence" value="ECO:0007669"/>
    <property type="project" value="InterPro"/>
</dbReference>
<evidence type="ECO:0000256" key="3">
    <source>
        <dbReference type="ARBA" id="ARBA00013107"/>
    </source>
</evidence>
<dbReference type="PANTHER" id="PTHR16821">
    <property type="entry name" value="FRATAXIN"/>
    <property type="match status" value="1"/>
</dbReference>
<dbReference type="GO" id="GO:0005739">
    <property type="term" value="C:mitochondrion"/>
    <property type="evidence" value="ECO:0007669"/>
    <property type="project" value="UniProtKB-SubCell"/>
</dbReference>
<name>A0A367XSL1_9ASCO</name>
<dbReference type="OrthoDB" id="1897642at2759"/>
<protein>
    <recommendedName>
        <fullName evidence="3">ferroxidase</fullName>
        <ecNumber evidence="3">1.16.3.1</ecNumber>
    </recommendedName>
</protein>
<dbReference type="GO" id="GO:0006826">
    <property type="term" value="P:iron ion transport"/>
    <property type="evidence" value="ECO:0007669"/>
    <property type="project" value="UniProtKB-KW"/>
</dbReference>
<dbReference type="GO" id="GO:0004322">
    <property type="term" value="F:ferroxidase activity"/>
    <property type="evidence" value="ECO:0007669"/>
    <property type="project" value="UniProtKB-EC"/>
</dbReference>
<dbReference type="InterPro" id="IPR036524">
    <property type="entry name" value="Frataxin/CyaY_sf"/>
</dbReference>
<dbReference type="Pfam" id="PF01491">
    <property type="entry name" value="Frataxin_Cyay"/>
    <property type="match status" value="1"/>
</dbReference>
<keyword evidence="7" id="KW-0809">Transit peptide</keyword>
<comment type="subcellular location">
    <subcellularLocation>
        <location evidence="1">Mitochondrion</location>
    </subcellularLocation>
</comment>
<dbReference type="STRING" id="5486.A0A367XSL1"/>
<keyword evidence="14" id="KW-1185">Reference proteome</keyword>
<evidence type="ECO:0000256" key="8">
    <source>
        <dbReference type="ARBA" id="ARBA00023002"/>
    </source>
</evidence>
<dbReference type="Proteomes" id="UP000253472">
    <property type="component" value="Unassembled WGS sequence"/>
</dbReference>
<evidence type="ECO:0000256" key="12">
    <source>
        <dbReference type="ARBA" id="ARBA00047990"/>
    </source>
</evidence>
<dbReference type="SMART" id="SM01219">
    <property type="entry name" value="Frataxin_Cyay"/>
    <property type="match status" value="1"/>
</dbReference>
<dbReference type="GO" id="GO:0008199">
    <property type="term" value="F:ferric iron binding"/>
    <property type="evidence" value="ECO:0007669"/>
    <property type="project" value="InterPro"/>
</dbReference>
<comment type="catalytic activity">
    <reaction evidence="12">
        <text>4 Fe(2+) + O2 + 4 H(+) = 4 Fe(3+) + 2 H2O</text>
        <dbReference type="Rhea" id="RHEA:11148"/>
        <dbReference type="ChEBI" id="CHEBI:15377"/>
        <dbReference type="ChEBI" id="CHEBI:15378"/>
        <dbReference type="ChEBI" id="CHEBI:15379"/>
        <dbReference type="ChEBI" id="CHEBI:29033"/>
        <dbReference type="ChEBI" id="CHEBI:29034"/>
        <dbReference type="EC" id="1.16.3.1"/>
    </reaction>
</comment>
<keyword evidence="11" id="KW-0496">Mitochondrion</keyword>
<dbReference type="GO" id="GO:0006879">
    <property type="term" value="P:intracellular iron ion homeostasis"/>
    <property type="evidence" value="ECO:0007669"/>
    <property type="project" value="UniProtKB-KW"/>
</dbReference>
<sequence>MFRRLAFTTARSVTPLVSKQLFTTLIPSIVRTPSVAHSFATARRAYSISTQGEIVDGKIDNISDNEYSNIADEYLENLSDSLEELNETFEQVDAELSHGVLTLNLPPHGTYVINKQPPNKQIWLSSPISGPKRYDLIGGKWITLRDGSSLTELLQEEITLAVGQDFKFEGVEQ</sequence>
<dbReference type="GO" id="GO:0008198">
    <property type="term" value="F:ferrous iron binding"/>
    <property type="evidence" value="ECO:0007669"/>
    <property type="project" value="TreeGrafter"/>
</dbReference>
<evidence type="ECO:0000256" key="6">
    <source>
        <dbReference type="ARBA" id="ARBA00022496"/>
    </source>
</evidence>
<evidence type="ECO:0000313" key="13">
    <source>
        <dbReference type="EMBL" id="RCK56615.1"/>
    </source>
</evidence>
<dbReference type="Gene3D" id="3.30.920.10">
    <property type="entry name" value="Frataxin/CyaY"/>
    <property type="match status" value="1"/>
</dbReference>
<dbReference type="AlphaFoldDB" id="A0A367XSL1"/>
<keyword evidence="8" id="KW-0560">Oxidoreductase</keyword>
<keyword evidence="6" id="KW-0410">Iron transport</keyword>
<dbReference type="GO" id="GO:0051537">
    <property type="term" value="F:2 iron, 2 sulfur cluster binding"/>
    <property type="evidence" value="ECO:0007669"/>
    <property type="project" value="TreeGrafter"/>
</dbReference>
<evidence type="ECO:0000313" key="14">
    <source>
        <dbReference type="Proteomes" id="UP000253472"/>
    </source>
</evidence>